<dbReference type="Pfam" id="PF05116">
    <property type="entry name" value="S6PP"/>
    <property type="match status" value="1"/>
</dbReference>
<evidence type="ECO:0000256" key="1">
    <source>
        <dbReference type="ARBA" id="ARBA00022801"/>
    </source>
</evidence>
<dbReference type="InterPro" id="IPR006379">
    <property type="entry name" value="HAD-SF_hydro_IIB"/>
</dbReference>
<proteinExistence type="predicted"/>
<evidence type="ECO:0000259" key="2">
    <source>
        <dbReference type="Pfam" id="PF05116"/>
    </source>
</evidence>
<organism evidence="3 4">
    <name type="scientific">Methylomonas rivi</name>
    <dbReference type="NCBI Taxonomy" id="2952226"/>
    <lineage>
        <taxon>Bacteria</taxon>
        <taxon>Pseudomonadati</taxon>
        <taxon>Pseudomonadota</taxon>
        <taxon>Gammaproteobacteria</taxon>
        <taxon>Methylococcales</taxon>
        <taxon>Methylococcaceae</taxon>
        <taxon>Methylomonas</taxon>
    </lineage>
</organism>
<dbReference type="GO" id="GO:0016787">
    <property type="term" value="F:hydrolase activity"/>
    <property type="evidence" value="ECO:0007669"/>
    <property type="project" value="UniProtKB-KW"/>
</dbReference>
<dbReference type="SFLD" id="SFLDS00003">
    <property type="entry name" value="Haloacid_Dehalogenase"/>
    <property type="match status" value="1"/>
</dbReference>
<dbReference type="RefSeq" id="WP_256616020.1">
    <property type="nucleotide sequence ID" value="NZ_JANIBK010000083.1"/>
</dbReference>
<dbReference type="Gene3D" id="3.40.50.1000">
    <property type="entry name" value="HAD superfamily/HAD-like"/>
    <property type="match status" value="1"/>
</dbReference>
<dbReference type="InterPro" id="IPR036412">
    <property type="entry name" value="HAD-like_sf"/>
</dbReference>
<dbReference type="SFLD" id="SFLDG01140">
    <property type="entry name" value="C2.B:_Phosphomannomutase_and_P"/>
    <property type="match status" value="1"/>
</dbReference>
<dbReference type="PANTHER" id="PTHR46521">
    <property type="entry name" value="SUCROSE-PHOSPHATASE 2-RELATED"/>
    <property type="match status" value="1"/>
</dbReference>
<gene>
    <name evidence="3" type="ORF">NP596_14075</name>
</gene>
<sequence>MTERILICTDLDRTLLPNGSALESPQARPMFKSVVARPEVLLAYVSGRHKALVEEAIAEYDLPQPDFVIGDVGTTLYEVKQNHWLASEAWAAEIAPDWAGYDHARLQALLAGFSGLTPQEAAKQNRFKLSYYLPADTDTAPLLADMQTLLRTKDIRAELIYSVDEAEQTGLLDVLPASATKFHAVEFLMKQLGMDAAHTVFAGDSGNDLPVMASAIHAVLVANASPEVREEAHMLARQQGHEAALYQAKGGFLGMNGNYAAGILEGVAHYLPHTRDWMHAYE</sequence>
<dbReference type="Gene3D" id="3.90.1070.10">
    <property type="match status" value="1"/>
</dbReference>
<reference evidence="3 4" key="1">
    <citation type="submission" date="2022-07" db="EMBL/GenBank/DDBJ databases">
        <title>Methylomonas rivi sp. nov., Methylomonas rosea sp. nov., Methylomonas aureus sp. nov. and Methylomonas subterranea sp. nov., four novel methanotrophs isolated from a freshwater creek and the deep terrestrial subsurface.</title>
        <authorList>
            <person name="Abin C."/>
            <person name="Sankaranarayanan K."/>
            <person name="Garner C."/>
            <person name="Sindelar R."/>
            <person name="Kotary K."/>
            <person name="Garner R."/>
            <person name="Barclay S."/>
            <person name="Lawson P."/>
            <person name="Krumholz L."/>
        </authorList>
    </citation>
    <scope>NUCLEOTIDE SEQUENCE [LARGE SCALE GENOMIC DNA]</scope>
    <source>
        <strain evidence="3 4">WSC-6</strain>
    </source>
</reference>
<dbReference type="SFLD" id="SFLDG01141">
    <property type="entry name" value="C2.B.1:_Sucrose_Phosphatase_Li"/>
    <property type="match status" value="1"/>
</dbReference>
<evidence type="ECO:0000313" key="4">
    <source>
        <dbReference type="Proteomes" id="UP001524586"/>
    </source>
</evidence>
<dbReference type="Proteomes" id="UP001524586">
    <property type="component" value="Unassembled WGS sequence"/>
</dbReference>
<evidence type="ECO:0000313" key="3">
    <source>
        <dbReference type="EMBL" id="MCQ8129588.1"/>
    </source>
</evidence>
<feature type="domain" description="Sucrose phosphatase-like" evidence="2">
    <location>
        <begin position="4"/>
        <end position="270"/>
    </location>
</feature>
<keyword evidence="1 3" id="KW-0378">Hydrolase</keyword>
<comment type="caution">
    <text evidence="3">The sequence shown here is derived from an EMBL/GenBank/DDBJ whole genome shotgun (WGS) entry which is preliminary data.</text>
</comment>
<dbReference type="SUPFAM" id="SSF56784">
    <property type="entry name" value="HAD-like"/>
    <property type="match status" value="1"/>
</dbReference>
<dbReference type="InterPro" id="IPR051518">
    <property type="entry name" value="Sucrose_Phosphatase"/>
</dbReference>
<dbReference type="PANTHER" id="PTHR46521:SF4">
    <property type="entry name" value="SUCROSE-PHOSPHATASE 2-RELATED"/>
    <property type="match status" value="1"/>
</dbReference>
<dbReference type="InterPro" id="IPR023214">
    <property type="entry name" value="HAD_sf"/>
</dbReference>
<dbReference type="EMBL" id="JANIBK010000083">
    <property type="protein sequence ID" value="MCQ8129588.1"/>
    <property type="molecule type" value="Genomic_DNA"/>
</dbReference>
<name>A0ABT1U7T9_9GAMM</name>
<accession>A0ABT1U7T9</accession>
<dbReference type="NCBIfam" id="TIGR01484">
    <property type="entry name" value="HAD-SF-IIB"/>
    <property type="match status" value="1"/>
</dbReference>
<keyword evidence="4" id="KW-1185">Reference proteome</keyword>
<protein>
    <submittedName>
        <fullName evidence="3">HAD-IIB family hydrolase</fullName>
    </submittedName>
</protein>
<dbReference type="InterPro" id="IPR006380">
    <property type="entry name" value="SPP-like_dom"/>
</dbReference>